<keyword evidence="1" id="KW-0175">Coiled coil</keyword>
<feature type="coiled-coil region" evidence="1">
    <location>
        <begin position="761"/>
        <end position="834"/>
    </location>
</feature>
<feature type="compositionally biased region" description="Basic and acidic residues" evidence="2">
    <location>
        <begin position="353"/>
        <end position="366"/>
    </location>
</feature>
<dbReference type="InParanoid" id="A0A2G5DVA6"/>
<feature type="domain" description="DUF630" evidence="4">
    <location>
        <begin position="12"/>
        <end position="70"/>
    </location>
</feature>
<reference evidence="5 6" key="1">
    <citation type="submission" date="2017-09" db="EMBL/GenBank/DDBJ databases">
        <title>WGS assembly of Aquilegia coerulea Goldsmith.</title>
        <authorList>
            <person name="Hodges S."/>
            <person name="Kramer E."/>
            <person name="Nordborg M."/>
            <person name="Tomkins J."/>
            <person name="Borevitz J."/>
            <person name="Derieg N."/>
            <person name="Yan J."/>
            <person name="Mihaltcheva S."/>
            <person name="Hayes R.D."/>
            <person name="Rokhsar D."/>
        </authorList>
    </citation>
    <scope>NUCLEOTIDE SEQUENCE [LARGE SCALE GENOMIC DNA]</scope>
    <source>
        <strain evidence="6">cv. Goldsmith</strain>
    </source>
</reference>
<evidence type="ECO:0000259" key="4">
    <source>
        <dbReference type="Pfam" id="PF04783"/>
    </source>
</evidence>
<dbReference type="Pfam" id="PF04783">
    <property type="entry name" value="DUF630"/>
    <property type="match status" value="1"/>
</dbReference>
<evidence type="ECO:0000256" key="2">
    <source>
        <dbReference type="SAM" id="MobiDB-lite"/>
    </source>
</evidence>
<accession>A0A2G5DVA6</accession>
<gene>
    <name evidence="5" type="ORF">AQUCO_01400243v1</name>
</gene>
<sequence>MRRKIIRLINLMGCGGSKVDDLPLVTLCRERKQLIKAASDHRYALAASHMVYFQSLKDVGEALRKFVDEELVIGNGSDVNGGSDSPVLTLPSDEGKKKKKSGNSNGNGNGSSSSTSLTHSVSVSHHHHSPDEDSHLHFESSSQDDSSSISEGHIHGSPDHIHDNSSDMPEPNFSPSRVNTYSYYMRKSSTAIPSVIYEDPGMLPRTAQWGDSSYSSYPQYGGMGGYFGVPMSSGSPSHPYFDPYRNVYNNQPQPSAVTPSPPPPPQISTWDFLNPFESIEDTYSSYYPGGRYGFGSISSSPDSVEVRQREGIPDLEDDTEQEVMKDVRKEKQKVKENVRGDSGEGTSRSVPLRNEDNSKPTEENEMKSSSNESIVSIRTSEEETSTKKGVSSEGDGQAVHDGESSKSSTLTTLSLHGTRDIQEVVTEIRDEFAIASDLGKEVAGMLEVGRLPYQPRSASVKVIISRIQSMVSLSTLSSSRFLSSQSPHAMLSLRKMAKVRYEDYGDFRMKSGNLSSTLARLYAWERKLYKEVKDEERLRIIYEKQCKRLKMLDAKGAESSKIDATNASIRKLLAKINVSIKTVDGIARNIHKLRDEVLQPQITELINGLIRMWKSMLKCHQKQFQAMIESKTHNLMANVGSGRGSSLRATVELELELMNWYTHFMNWINTQKAYVESLNEWLMRCLQKESEVTPDGIVPFSPSRVGAPPIFIICNDWYNAMERLSETKVANTMHAFALSLHQLWERQDEEQNQRLKAEYLVKDFEKRLRTLRKEQVKMQRDRDATSEKSAISVVPSESGISPLDDLKVDLDSMRQRLEEEKAKHKATVKQVHEAASSSLQAGLLPIFEALGKFTSDTVKEYEHVRIQNAEASEAS</sequence>
<dbReference type="Proteomes" id="UP000230069">
    <property type="component" value="Unassembled WGS sequence"/>
</dbReference>
<feature type="region of interest" description="Disordered" evidence="2">
    <location>
        <begin position="74"/>
        <end position="174"/>
    </location>
</feature>
<dbReference type="InterPro" id="IPR006868">
    <property type="entry name" value="DUF630"/>
</dbReference>
<evidence type="ECO:0000259" key="3">
    <source>
        <dbReference type="Pfam" id="PF04782"/>
    </source>
</evidence>
<feature type="compositionally biased region" description="Basic and acidic residues" evidence="2">
    <location>
        <begin position="129"/>
        <end position="138"/>
    </location>
</feature>
<evidence type="ECO:0000313" key="5">
    <source>
        <dbReference type="EMBL" id="PIA47454.1"/>
    </source>
</evidence>
<dbReference type="EMBL" id="KZ305031">
    <property type="protein sequence ID" value="PIA47454.1"/>
    <property type="molecule type" value="Genomic_DNA"/>
</dbReference>
<feature type="domain" description="DUF632" evidence="3">
    <location>
        <begin position="422"/>
        <end position="741"/>
    </location>
</feature>
<feature type="compositionally biased region" description="Low complexity" evidence="2">
    <location>
        <begin position="102"/>
        <end position="123"/>
    </location>
</feature>
<dbReference type="AlphaFoldDB" id="A0A2G5DVA6"/>
<dbReference type="PANTHER" id="PTHR21450:SF2">
    <property type="entry name" value="FAMILY PROTEIN, PUTATIVE (DUF630 AND DUF632)-RELATED"/>
    <property type="match status" value="1"/>
</dbReference>
<feature type="compositionally biased region" description="Basic and acidic residues" evidence="2">
    <location>
        <begin position="152"/>
        <end position="165"/>
    </location>
</feature>
<name>A0A2G5DVA6_AQUCA</name>
<feature type="region of interest" description="Disordered" evidence="2">
    <location>
        <begin position="294"/>
        <end position="411"/>
    </location>
</feature>
<organism evidence="5 6">
    <name type="scientific">Aquilegia coerulea</name>
    <name type="common">Rocky mountain columbine</name>
    <dbReference type="NCBI Taxonomy" id="218851"/>
    <lineage>
        <taxon>Eukaryota</taxon>
        <taxon>Viridiplantae</taxon>
        <taxon>Streptophyta</taxon>
        <taxon>Embryophyta</taxon>
        <taxon>Tracheophyta</taxon>
        <taxon>Spermatophyta</taxon>
        <taxon>Magnoliopsida</taxon>
        <taxon>Ranunculales</taxon>
        <taxon>Ranunculaceae</taxon>
        <taxon>Thalictroideae</taxon>
        <taxon>Aquilegia</taxon>
    </lineage>
</organism>
<feature type="compositionally biased region" description="Basic and acidic residues" evidence="2">
    <location>
        <begin position="322"/>
        <end position="342"/>
    </location>
</feature>
<feature type="compositionally biased region" description="Low complexity" evidence="2">
    <location>
        <begin position="140"/>
        <end position="151"/>
    </location>
</feature>
<dbReference type="STRING" id="218851.A0A2G5DVA6"/>
<evidence type="ECO:0008006" key="7">
    <source>
        <dbReference type="Google" id="ProtNLM"/>
    </source>
</evidence>
<dbReference type="InterPro" id="IPR006867">
    <property type="entry name" value="DUF632"/>
</dbReference>
<dbReference type="Pfam" id="PF04782">
    <property type="entry name" value="DUF632"/>
    <property type="match status" value="1"/>
</dbReference>
<keyword evidence="6" id="KW-1185">Reference proteome</keyword>
<evidence type="ECO:0000313" key="6">
    <source>
        <dbReference type="Proteomes" id="UP000230069"/>
    </source>
</evidence>
<protein>
    <recommendedName>
        <fullName evidence="7">DUF632 domain-containing protein</fullName>
    </recommendedName>
</protein>
<proteinExistence type="predicted"/>
<dbReference type="PANTHER" id="PTHR21450">
    <property type="entry name" value="PROTEIN ALTERED PHOSPHATE STARVATION RESPONSE 1"/>
    <property type="match status" value="1"/>
</dbReference>
<dbReference type="FunCoup" id="A0A2G5DVA6">
    <property type="interactions" value="1276"/>
</dbReference>
<evidence type="ECO:0000256" key="1">
    <source>
        <dbReference type="SAM" id="Coils"/>
    </source>
</evidence>
<feature type="compositionally biased region" description="Low complexity" evidence="2">
    <location>
        <begin position="74"/>
        <end position="85"/>
    </location>
</feature>
<dbReference type="OrthoDB" id="1925648at2759"/>